<dbReference type="PANTHER" id="PTHR12526">
    <property type="entry name" value="GLYCOSYLTRANSFERASE"/>
    <property type="match status" value="1"/>
</dbReference>
<sequence length="353" mass="39599">MHVLYLAQSFQAQGMQVTVLAGSEGSFSKLVENAGIPYVHVPFLQRAISPKEDYRCFWALRRLFRKLQPDLVTTHSSKAGWLGRLAAKSLRLPVTFTAHGWAFTEGIPEARRRAFALAERLAARFADRIITVSEYDRQLALRYRVASPRQLVTVYYGIPDVPPALWARPAAGAPVRLIMVARFSPQKDQALVLQALAALRHLPWEIEFVGDGPLRPKCEQLALALGIKNRVYFLGERQDVAERLARAQIFVLASNYEGLPISILEAMRAGLPVIAADVSGVKEGVVHGKTGLLFARGDVEGLKNHLQTLLLHPACREHLGTAGRQRYETHFTLERMVTETWQVYQEVLCHYSR</sequence>
<dbReference type="Pfam" id="PF13579">
    <property type="entry name" value="Glyco_trans_4_4"/>
    <property type="match status" value="1"/>
</dbReference>
<comment type="caution">
    <text evidence="3">The sequence shown here is derived from an EMBL/GenBank/DDBJ whole genome shotgun (WGS) entry which is preliminary data.</text>
</comment>
<dbReference type="InterPro" id="IPR001296">
    <property type="entry name" value="Glyco_trans_1"/>
</dbReference>
<dbReference type="SUPFAM" id="SSF53756">
    <property type="entry name" value="UDP-Glycosyltransferase/glycogen phosphorylase"/>
    <property type="match status" value="1"/>
</dbReference>
<dbReference type="CDD" id="cd03808">
    <property type="entry name" value="GT4_CapM-like"/>
    <property type="match status" value="1"/>
</dbReference>
<evidence type="ECO:0000313" key="3">
    <source>
        <dbReference type="EMBL" id="HER95928.1"/>
    </source>
</evidence>
<name>A0A7V2B088_RHOMR</name>
<keyword evidence="3" id="KW-0808">Transferase</keyword>
<dbReference type="Gene3D" id="3.40.50.2000">
    <property type="entry name" value="Glycogen Phosphorylase B"/>
    <property type="match status" value="2"/>
</dbReference>
<dbReference type="AlphaFoldDB" id="A0A7V2B088"/>
<feature type="domain" description="Glycosyl transferase family 1" evidence="1">
    <location>
        <begin position="176"/>
        <end position="326"/>
    </location>
</feature>
<evidence type="ECO:0000259" key="2">
    <source>
        <dbReference type="Pfam" id="PF13579"/>
    </source>
</evidence>
<dbReference type="PANTHER" id="PTHR12526:SF630">
    <property type="entry name" value="GLYCOSYLTRANSFERASE"/>
    <property type="match status" value="1"/>
</dbReference>
<organism evidence="3">
    <name type="scientific">Rhodothermus marinus</name>
    <name type="common">Rhodothermus obamensis</name>
    <dbReference type="NCBI Taxonomy" id="29549"/>
    <lineage>
        <taxon>Bacteria</taxon>
        <taxon>Pseudomonadati</taxon>
        <taxon>Rhodothermota</taxon>
        <taxon>Rhodothermia</taxon>
        <taxon>Rhodothermales</taxon>
        <taxon>Rhodothermaceae</taxon>
        <taxon>Rhodothermus</taxon>
    </lineage>
</organism>
<dbReference type="EMBL" id="DSGB01000004">
    <property type="protein sequence ID" value="HER95928.1"/>
    <property type="molecule type" value="Genomic_DNA"/>
</dbReference>
<evidence type="ECO:0000259" key="1">
    <source>
        <dbReference type="Pfam" id="PF00534"/>
    </source>
</evidence>
<dbReference type="GO" id="GO:0016757">
    <property type="term" value="F:glycosyltransferase activity"/>
    <property type="evidence" value="ECO:0007669"/>
    <property type="project" value="InterPro"/>
</dbReference>
<dbReference type="InterPro" id="IPR028098">
    <property type="entry name" value="Glyco_trans_4-like_N"/>
</dbReference>
<proteinExistence type="predicted"/>
<accession>A0A7V2B088</accession>
<reference evidence="3" key="1">
    <citation type="journal article" date="2020" name="mSystems">
        <title>Genome- and Community-Level Interaction Insights into Carbon Utilization and Element Cycling Functions of Hydrothermarchaeota in Hydrothermal Sediment.</title>
        <authorList>
            <person name="Zhou Z."/>
            <person name="Liu Y."/>
            <person name="Xu W."/>
            <person name="Pan J."/>
            <person name="Luo Z.H."/>
            <person name="Li M."/>
        </authorList>
    </citation>
    <scope>NUCLEOTIDE SEQUENCE [LARGE SCALE GENOMIC DNA]</scope>
    <source>
        <strain evidence="3">SpSt-143</strain>
    </source>
</reference>
<dbReference type="Pfam" id="PF00534">
    <property type="entry name" value="Glycos_transf_1"/>
    <property type="match status" value="1"/>
</dbReference>
<protein>
    <submittedName>
        <fullName evidence="3">Glycosyltransferase family 1 protein</fullName>
    </submittedName>
</protein>
<gene>
    <name evidence="3" type="ORF">ENO59_05355</name>
</gene>
<feature type="domain" description="Glycosyltransferase subfamily 4-like N-terminal" evidence="2">
    <location>
        <begin position="2"/>
        <end position="157"/>
    </location>
</feature>